<reference evidence="4 5" key="1">
    <citation type="submission" date="2013-12" db="EMBL/GenBank/DDBJ databases">
        <authorList>
            <person name="Stott M."/>
        </authorList>
    </citation>
    <scope>NUCLEOTIDE SEQUENCE [LARGE SCALE GENOMIC DNA]</scope>
    <source>
        <strain evidence="4 5">K22</strain>
    </source>
</reference>
<organism evidence="4 5">
    <name type="scientific">Pyrinomonas methylaliphatogenes</name>
    <dbReference type="NCBI Taxonomy" id="454194"/>
    <lineage>
        <taxon>Bacteria</taxon>
        <taxon>Pseudomonadati</taxon>
        <taxon>Acidobacteriota</taxon>
        <taxon>Blastocatellia</taxon>
        <taxon>Blastocatellales</taxon>
        <taxon>Pyrinomonadaceae</taxon>
        <taxon>Pyrinomonas</taxon>
    </lineage>
</organism>
<dbReference type="GO" id="GO:0009103">
    <property type="term" value="P:lipopolysaccharide biosynthetic process"/>
    <property type="evidence" value="ECO:0007669"/>
    <property type="project" value="TreeGrafter"/>
</dbReference>
<dbReference type="OrthoDB" id="9797829at2"/>
<evidence type="ECO:0000313" key="4">
    <source>
        <dbReference type="EMBL" id="CDM64548.1"/>
    </source>
</evidence>
<evidence type="ECO:0000256" key="1">
    <source>
        <dbReference type="ARBA" id="ARBA00022679"/>
    </source>
</evidence>
<dbReference type="Pfam" id="PF00534">
    <property type="entry name" value="Glycos_transf_1"/>
    <property type="match status" value="1"/>
</dbReference>
<dbReference type="RefSeq" id="WP_041974071.1">
    <property type="nucleotide sequence ID" value="NZ_CBXV010000002.1"/>
</dbReference>
<dbReference type="InterPro" id="IPR028098">
    <property type="entry name" value="Glyco_trans_4-like_N"/>
</dbReference>
<dbReference type="AlphaFoldDB" id="A0A0B6WTK3"/>
<dbReference type="InterPro" id="IPR001296">
    <property type="entry name" value="Glyco_trans_1"/>
</dbReference>
<evidence type="ECO:0000259" key="2">
    <source>
        <dbReference type="Pfam" id="PF00534"/>
    </source>
</evidence>
<proteinExistence type="predicted"/>
<feature type="domain" description="Glycosyl transferase family 1" evidence="2">
    <location>
        <begin position="193"/>
        <end position="347"/>
    </location>
</feature>
<gene>
    <name evidence="4" type="ORF">PYK22_00542</name>
</gene>
<dbReference type="EMBL" id="CBXV010000002">
    <property type="protein sequence ID" value="CDM64548.1"/>
    <property type="molecule type" value="Genomic_DNA"/>
</dbReference>
<dbReference type="FunFam" id="3.40.50.2000:FF:000119">
    <property type="entry name" value="Glycosyl transferase group 1"/>
    <property type="match status" value="1"/>
</dbReference>
<name>A0A0B6WTK3_9BACT</name>
<reference evidence="4 5" key="2">
    <citation type="submission" date="2015-01" db="EMBL/GenBank/DDBJ databases">
        <title>Complete genome sequence of Pyrinomonas methylaliphatogenes type strain K22T.</title>
        <authorList>
            <person name="Lee K.C.Y."/>
            <person name="Power J.F."/>
            <person name="Dunfield P.F."/>
            <person name="Morgan X.C."/>
            <person name="Huttenhower C."/>
            <person name="Stott M.B."/>
        </authorList>
    </citation>
    <scope>NUCLEOTIDE SEQUENCE [LARGE SCALE GENOMIC DNA]</scope>
    <source>
        <strain evidence="4 5">K22</strain>
    </source>
</reference>
<dbReference type="Proteomes" id="UP000031518">
    <property type="component" value="Unassembled WGS sequence"/>
</dbReference>
<protein>
    <submittedName>
        <fullName evidence="4">Glycosyltransferase</fullName>
    </submittedName>
</protein>
<keyword evidence="1 4" id="KW-0808">Transferase</keyword>
<dbReference type="Gene3D" id="3.40.50.2000">
    <property type="entry name" value="Glycogen Phosphorylase B"/>
    <property type="match status" value="2"/>
</dbReference>
<evidence type="ECO:0000259" key="3">
    <source>
        <dbReference type="Pfam" id="PF13439"/>
    </source>
</evidence>
<dbReference type="PANTHER" id="PTHR46401:SF2">
    <property type="entry name" value="GLYCOSYLTRANSFERASE WBBK-RELATED"/>
    <property type="match status" value="1"/>
</dbReference>
<keyword evidence="5" id="KW-1185">Reference proteome</keyword>
<feature type="domain" description="Glycosyltransferase subfamily 4-like N-terminal" evidence="3">
    <location>
        <begin position="16"/>
        <end position="165"/>
    </location>
</feature>
<dbReference type="PANTHER" id="PTHR46401">
    <property type="entry name" value="GLYCOSYLTRANSFERASE WBBK-RELATED"/>
    <property type="match status" value="1"/>
</dbReference>
<sequence>MRIAIDAHAVGTKLAGNETYIANLIEALAEVDRENRYTLYVTKRQAIERFEGRWPNFSLRRTLPHTPIIRIPLSFVLELKRRPVDLLHVQFTAPPFAPCPIVVTVHDLAFEHLPETFHRRSWMQLRLTVRWTVRRAARIIVPSEYTRRDLIETYGIESERIAVTPLAAAPHFAPIEDERRLWRVRKRYGIAGDYVLAVGSIQPRKNLRRLFDAYLRLQRKGRQAMLPQLVIVGKRAWLYEETMRAAERLGEAVIFTGYVPEEDLPALYAGARCFVYPSYFEGFGLPPLEAMQCGTPVIVGNRTSLPEVVGDAALTVDPFDETELAEALQRLIEDERLRAELSRRGIERARRFSWQKTARLTLDAYKRALEGR</sequence>
<dbReference type="STRING" id="454194.PYK22_00542"/>
<evidence type="ECO:0000313" key="5">
    <source>
        <dbReference type="Proteomes" id="UP000031518"/>
    </source>
</evidence>
<dbReference type="Pfam" id="PF13439">
    <property type="entry name" value="Glyco_transf_4"/>
    <property type="match status" value="1"/>
</dbReference>
<dbReference type="GO" id="GO:0016757">
    <property type="term" value="F:glycosyltransferase activity"/>
    <property type="evidence" value="ECO:0007669"/>
    <property type="project" value="InterPro"/>
</dbReference>
<dbReference type="SUPFAM" id="SSF53756">
    <property type="entry name" value="UDP-Glycosyltransferase/glycogen phosphorylase"/>
    <property type="match status" value="1"/>
</dbReference>
<dbReference type="CDD" id="cd03809">
    <property type="entry name" value="GT4_MtfB-like"/>
    <property type="match status" value="1"/>
</dbReference>
<accession>A0A0B6WTK3</accession>